<keyword evidence="3" id="KW-1185">Reference proteome</keyword>
<feature type="region of interest" description="Disordered" evidence="1">
    <location>
        <begin position="186"/>
        <end position="215"/>
    </location>
</feature>
<proteinExistence type="predicted"/>
<sequence>MPWIIRHMCRNLGRPSSSPTAFCIQALPAKVMAMVDPRFAGVALVALGRLGWTADTQLVDELLNRAKARMPEAYMRDLARIAHGLWTLGAHFPEGPAPGSASAWWPAAFQKAEMAVAAGKAPPATVTRLLWCASSLQQAPPISLLLTVARDAAQRPAAYAGLHTSLSPASAMQALQHMVAGGNAGVQASKQAGSAGVGDGGEEEGAPSAGGGPLRIRTPASELLQALSRWQRAGPEQVPKEVWEALSPEVLGRQADAAAAQSAETSKEPVVTSKRVARELDLLETAAGAAALVRLRHAA</sequence>
<evidence type="ECO:0000313" key="2">
    <source>
        <dbReference type="EMBL" id="KAF5834686.1"/>
    </source>
</evidence>
<evidence type="ECO:0000313" key="3">
    <source>
        <dbReference type="Proteomes" id="UP000815325"/>
    </source>
</evidence>
<protein>
    <submittedName>
        <fullName evidence="2">Uncharacterized protein</fullName>
    </submittedName>
</protein>
<dbReference type="EMBL" id="MU069742">
    <property type="protein sequence ID" value="KAF5834686.1"/>
    <property type="molecule type" value="Genomic_DNA"/>
</dbReference>
<reference evidence="2" key="1">
    <citation type="submission" date="2017-08" db="EMBL/GenBank/DDBJ databases">
        <authorList>
            <person name="Polle J.E."/>
            <person name="Barry K."/>
            <person name="Cushman J."/>
            <person name="Schmutz J."/>
            <person name="Tran D."/>
            <person name="Hathwaick L.T."/>
            <person name="Yim W.C."/>
            <person name="Jenkins J."/>
            <person name="Mckie-Krisberg Z.M."/>
            <person name="Prochnik S."/>
            <person name="Lindquist E."/>
            <person name="Dockter R.B."/>
            <person name="Adam C."/>
            <person name="Molina H."/>
            <person name="Bunkerborg J."/>
            <person name="Jin E."/>
            <person name="Buchheim M."/>
            <person name="Magnuson J."/>
        </authorList>
    </citation>
    <scope>NUCLEOTIDE SEQUENCE</scope>
    <source>
        <strain evidence="2">CCAP 19/18</strain>
    </source>
</reference>
<gene>
    <name evidence="2" type="ORF">DUNSADRAFT_8511</name>
</gene>
<dbReference type="Proteomes" id="UP000815325">
    <property type="component" value="Unassembled WGS sequence"/>
</dbReference>
<comment type="caution">
    <text evidence="2">The sequence shown here is derived from an EMBL/GenBank/DDBJ whole genome shotgun (WGS) entry which is preliminary data.</text>
</comment>
<name>A0ABQ7GJ99_DUNSA</name>
<organism evidence="2 3">
    <name type="scientific">Dunaliella salina</name>
    <name type="common">Green alga</name>
    <name type="synonym">Protococcus salinus</name>
    <dbReference type="NCBI Taxonomy" id="3046"/>
    <lineage>
        <taxon>Eukaryota</taxon>
        <taxon>Viridiplantae</taxon>
        <taxon>Chlorophyta</taxon>
        <taxon>core chlorophytes</taxon>
        <taxon>Chlorophyceae</taxon>
        <taxon>CS clade</taxon>
        <taxon>Chlamydomonadales</taxon>
        <taxon>Dunaliellaceae</taxon>
        <taxon>Dunaliella</taxon>
    </lineage>
</organism>
<evidence type="ECO:0000256" key="1">
    <source>
        <dbReference type="SAM" id="MobiDB-lite"/>
    </source>
</evidence>
<accession>A0ABQ7GJ99</accession>